<evidence type="ECO:0000313" key="1">
    <source>
        <dbReference type="EMBL" id="CAG8443688.1"/>
    </source>
</evidence>
<accession>A0ACA9JZK8</accession>
<evidence type="ECO:0000313" key="2">
    <source>
        <dbReference type="Proteomes" id="UP000789860"/>
    </source>
</evidence>
<dbReference type="Proteomes" id="UP000789860">
    <property type="component" value="Unassembled WGS sequence"/>
</dbReference>
<dbReference type="EMBL" id="CAJVPM010000406">
    <property type="protein sequence ID" value="CAG8443688.1"/>
    <property type="molecule type" value="Genomic_DNA"/>
</dbReference>
<keyword evidence="2" id="KW-1185">Reference proteome</keyword>
<protein>
    <submittedName>
        <fullName evidence="1">7242_t:CDS:1</fullName>
    </submittedName>
</protein>
<proteinExistence type="predicted"/>
<comment type="caution">
    <text evidence="1">The sequence shown here is derived from an EMBL/GenBank/DDBJ whole genome shotgun (WGS) entry which is preliminary data.</text>
</comment>
<name>A0ACA9JZK8_9GLOM</name>
<reference evidence="1" key="1">
    <citation type="submission" date="2021-06" db="EMBL/GenBank/DDBJ databases">
        <authorList>
            <person name="Kallberg Y."/>
            <person name="Tangrot J."/>
            <person name="Rosling A."/>
        </authorList>
    </citation>
    <scope>NUCLEOTIDE SEQUENCE</scope>
    <source>
        <strain evidence="1">AU212A</strain>
    </source>
</reference>
<gene>
    <name evidence="1" type="ORF">SCALOS_LOCUS794</name>
</gene>
<sequence length="1456" mass="168006">MDEKTSAAVLVQTIGSNYITSTITSATSSLSTVTGIIIPIVTSRTKMLNLWVHDEKFSKQDFIMNPDCFPDAKPGQLLEIYHSTEVSDVTKHLIVKVCAFDKEYIGKERPILQVSLANHIAQIFGFKTRTNVIVDVESVSAEYIEFSFRDQYIGRSDMWRLARSLTGTCVYLGKRIEFAGCIRAQVKKIYVKGRQVSCGYITGETKPIFRSESAKLFIFVQMSREMWEFDEDGELYFEKAIGFFSELFKHWKQLGTNHVVSIVLFSRIFYDYEHCEDDPELRTEGSLMKDYKNRCCKDFYKVIVDWETRSDWSSVLMPLKNELLNYQPAILTRNKRCQDGYYNVLAGNNSYAFEGNVLEAINLAMNPFDKHYVDRDLMRTGLSIFIITPGCGRFEVDKKLLRITTERIVDNGIGLDLVCLSKAPLHAVPLFKFKSQEISKAPLPEWFDKKIHKSQQAKDMYLELRSPLDFDEKSIDANYVYYDTPDWMECNFYSRYQDRPPKPGKFVPRYVRLKSRQMGFPYGQCNDSINTINRPSDLPQLRRSNDDFTIYQKNYPNELSRSLPKGLPLSLAMSSIHPEQSRQTSTTFKSARLSGSNLIDSSIIHSKETLMRSHLHEICHEGGFRGDQTDEEEGPVVTSSTVEAIPIRSSARSVRNSMPSSPKSSVPESIKSSYASEKGRSIIVSKQVQPVLINPCKRSNKTGNGIRLKRWEHVFPQPKLMNSVKWSALYTPACLPLTTDHFPIINEHGYEEGTYTISVDPETFPMNQEHSITEESKTEILLNEMISQRLAQGYQLIVPPGSNTTIENTKIRKSTSNISDNLSISPEFNKSPNFKNKELNQQFPQLNSFAVSNPCFLSKGRHVHKLTYYPADHVEVKRYLRKIEYKLDQIPYSCVIWPRGQKAYEPRKVMFTYPNINYKWNYVDQLVCGYQDDLSDSDDLRFWRTRFLLIPMESVTNNQQNEALDEEEVRVAGIYKFLELFEKAYWIPPNDRKDINKKKKENITSSLHIATLDPSLHVKTFEEVHSRRLSINPPDERLGRDSKISVIISAMMNPVTGIVRDRRWHLLSYQNAFVGNEYVDWLLKKFHDIKTREDAVSYGNELLEKGVFEHCTKRHQFMDGHFFYQIKEDYAERKTRRWFPPRFTAPSTPNSSVTTPILSDPPKQPIELTKAMQIDIDPLKKSDRRETATLHYDLLFNPDNCYHFQLHWLGCTARLIEELLQKWSGNADRYGLKLVEVPVEQAMSMTDNNPFQSPTLIKLSVPPPSLDSLGKKLHPAINQHLYFEKQLIKHFKFILDVEADDVFPKEVKIKYSYNKTPYKYSQYIHRSGVAFIQICDEGYLWVNNRLFTTHNPSSSNAIVRNSVHLPASLLTNTNLVGCRDSNLMAVCARESNLMSKSVANLTPNPDMLLNVFQKFCEDESSLKQFWDDVVSRLPEQGEDETEEELRSSNQEPYEIA</sequence>
<organism evidence="1 2">
    <name type="scientific">Scutellospora calospora</name>
    <dbReference type="NCBI Taxonomy" id="85575"/>
    <lineage>
        <taxon>Eukaryota</taxon>
        <taxon>Fungi</taxon>
        <taxon>Fungi incertae sedis</taxon>
        <taxon>Mucoromycota</taxon>
        <taxon>Glomeromycotina</taxon>
        <taxon>Glomeromycetes</taxon>
        <taxon>Diversisporales</taxon>
        <taxon>Gigasporaceae</taxon>
        <taxon>Scutellospora</taxon>
    </lineage>
</organism>